<dbReference type="Proteomes" id="UP000682733">
    <property type="component" value="Unassembled WGS sequence"/>
</dbReference>
<evidence type="ECO:0008006" key="6">
    <source>
        <dbReference type="Google" id="ProtNLM"/>
    </source>
</evidence>
<proteinExistence type="predicted"/>
<dbReference type="EMBL" id="CAJNOK010026718">
    <property type="protein sequence ID" value="CAF1407599.1"/>
    <property type="molecule type" value="Genomic_DNA"/>
</dbReference>
<dbReference type="Proteomes" id="UP000677228">
    <property type="component" value="Unassembled WGS sequence"/>
</dbReference>
<comment type="caution">
    <text evidence="2">The sequence shown here is derived from an EMBL/GenBank/DDBJ whole genome shotgun (WGS) entry which is preliminary data.</text>
</comment>
<organism evidence="2 5">
    <name type="scientific">Didymodactylos carnosus</name>
    <dbReference type="NCBI Taxonomy" id="1234261"/>
    <lineage>
        <taxon>Eukaryota</taxon>
        <taxon>Metazoa</taxon>
        <taxon>Spiralia</taxon>
        <taxon>Gnathifera</taxon>
        <taxon>Rotifera</taxon>
        <taxon>Eurotatoria</taxon>
        <taxon>Bdelloidea</taxon>
        <taxon>Philodinida</taxon>
        <taxon>Philodinidae</taxon>
        <taxon>Didymodactylos</taxon>
    </lineage>
</organism>
<evidence type="ECO:0000313" key="5">
    <source>
        <dbReference type="Proteomes" id="UP000663829"/>
    </source>
</evidence>
<evidence type="ECO:0000313" key="3">
    <source>
        <dbReference type="EMBL" id="CAF4212778.1"/>
    </source>
</evidence>
<evidence type="ECO:0000313" key="2">
    <source>
        <dbReference type="EMBL" id="CAF1542255.1"/>
    </source>
</evidence>
<evidence type="ECO:0000313" key="4">
    <source>
        <dbReference type="EMBL" id="CAF4402729.1"/>
    </source>
</evidence>
<gene>
    <name evidence="2" type="ORF">GPM918_LOCUS38701</name>
    <name evidence="1" type="ORF">OVA965_LOCUS33257</name>
    <name evidence="4" type="ORF">SRO942_LOCUS39541</name>
    <name evidence="3" type="ORF">TMI583_LOCUS34139</name>
</gene>
<feature type="non-terminal residue" evidence="2">
    <location>
        <position position="102"/>
    </location>
</feature>
<dbReference type="EMBL" id="CAJOBA010048458">
    <property type="protein sequence ID" value="CAF4212778.1"/>
    <property type="molecule type" value="Genomic_DNA"/>
</dbReference>
<dbReference type="EMBL" id="CAJOBC010091661">
    <property type="protein sequence ID" value="CAF4402729.1"/>
    <property type="molecule type" value="Genomic_DNA"/>
</dbReference>
<feature type="non-terminal residue" evidence="2">
    <location>
        <position position="1"/>
    </location>
</feature>
<dbReference type="AlphaFoldDB" id="A0A815W955"/>
<sequence length="102" mass="11977">MFVSVRTRSRMLRKLFKPISMATIRRYASTLFSTYHTKLFTSNIRSLKQSATNPNPIISWNLALKQHRSNKQSEKGLKLFENLIKRKNSDIQPDFITYLTVL</sequence>
<name>A0A815W955_9BILA</name>
<reference evidence="2" key="1">
    <citation type="submission" date="2021-02" db="EMBL/GenBank/DDBJ databases">
        <authorList>
            <person name="Nowell W R."/>
        </authorList>
    </citation>
    <scope>NUCLEOTIDE SEQUENCE</scope>
</reference>
<dbReference type="EMBL" id="CAJNOQ010026017">
    <property type="protein sequence ID" value="CAF1542255.1"/>
    <property type="molecule type" value="Genomic_DNA"/>
</dbReference>
<accession>A0A815W955</accession>
<dbReference type="Proteomes" id="UP000663829">
    <property type="component" value="Unassembled WGS sequence"/>
</dbReference>
<dbReference type="Proteomes" id="UP000681722">
    <property type="component" value="Unassembled WGS sequence"/>
</dbReference>
<protein>
    <recommendedName>
        <fullName evidence="6">Pentatricopeptide repeat-containing protein</fullName>
    </recommendedName>
</protein>
<keyword evidence="5" id="KW-1185">Reference proteome</keyword>
<evidence type="ECO:0000313" key="1">
    <source>
        <dbReference type="EMBL" id="CAF1407599.1"/>
    </source>
</evidence>